<evidence type="ECO:0000256" key="2">
    <source>
        <dbReference type="SAM" id="MobiDB-lite"/>
    </source>
</evidence>
<evidence type="ECO:0000313" key="3">
    <source>
        <dbReference type="EMBL" id="KAF7326743.1"/>
    </source>
</evidence>
<protein>
    <submittedName>
        <fullName evidence="3">Uncharacterized protein</fullName>
    </submittedName>
</protein>
<reference evidence="3" key="1">
    <citation type="submission" date="2020-05" db="EMBL/GenBank/DDBJ databases">
        <title>Mycena genomes resolve the evolution of fungal bioluminescence.</title>
        <authorList>
            <person name="Tsai I.J."/>
        </authorList>
    </citation>
    <scope>NUCLEOTIDE SEQUENCE</scope>
    <source>
        <strain evidence="3">CCC161011</strain>
    </source>
</reference>
<dbReference type="OrthoDB" id="3265210at2759"/>
<dbReference type="AlphaFoldDB" id="A0A8H6TWK4"/>
<dbReference type="EMBL" id="JACAZI010000040">
    <property type="protein sequence ID" value="KAF7326743.1"/>
    <property type="molecule type" value="Genomic_DNA"/>
</dbReference>
<feature type="compositionally biased region" description="Low complexity" evidence="2">
    <location>
        <begin position="23"/>
        <end position="36"/>
    </location>
</feature>
<evidence type="ECO:0000313" key="4">
    <source>
        <dbReference type="Proteomes" id="UP000620124"/>
    </source>
</evidence>
<keyword evidence="1" id="KW-0175">Coiled coil</keyword>
<evidence type="ECO:0000256" key="1">
    <source>
        <dbReference type="SAM" id="Coils"/>
    </source>
</evidence>
<sequence>MHSQHRRTGLRSPLRPSPAGVCSAALSPPASSPSTSSGGGNLFRFGDKADAQPTSTNGFASTPSPFIRPFTLPPSHFNSGSLFDRSQPPPSSLSAGFGDGNRFNSGDKAGTEPMSTNEFERTSSHLAKNLGGIKKVEQEGDVVEMARTSEQIHRHELDELLRARQAETDSGMEGEYVYVSPPAATKAFHDISVALSLYPPTIGPGGRVRRAVFNDWLCGIMELHAELSRDRKLQSEAEQMFTELAESLEEIKKVEQEREGQLARHRQEILDQQSEIKHTSSQLAQSLGKIEKVEQERNVMEMACKLERMRRVELEEQLRERQTGVGILQDDLAKCRETIQRVEQERESDLARHQQEIRDIGSRVESMSSELKEHLGKIEKAEKERLVMEMARNAEQIRRLELEERFRARQAEAVALQRDLEQARGRCNELEAELKRTKVNDEARKDEEISNRNAAREEGRDDMLTEIIQLLNSKRENHQRAKQAEKDRVEKERAEKMRKAERELAEELERSRCQKRDGKYKNARTWTDALAFDRFETILVVEEFTKIKFCASKPLTFEALPWPVLARPGTYAANDITADHVRAFFRTPVATSAKSATHPIPAEYRKYLVKQGLLAFHGDKMVARILTVEDEALCQQILEAANIITQTLNEIMPRA</sequence>
<organism evidence="3 4">
    <name type="scientific">Mycena venus</name>
    <dbReference type="NCBI Taxonomy" id="2733690"/>
    <lineage>
        <taxon>Eukaryota</taxon>
        <taxon>Fungi</taxon>
        <taxon>Dikarya</taxon>
        <taxon>Basidiomycota</taxon>
        <taxon>Agaricomycotina</taxon>
        <taxon>Agaricomycetes</taxon>
        <taxon>Agaricomycetidae</taxon>
        <taxon>Agaricales</taxon>
        <taxon>Marasmiineae</taxon>
        <taxon>Mycenaceae</taxon>
        <taxon>Mycena</taxon>
    </lineage>
</organism>
<feature type="compositionally biased region" description="Polar residues" evidence="2">
    <location>
        <begin position="52"/>
        <end position="64"/>
    </location>
</feature>
<comment type="caution">
    <text evidence="3">The sequence shown here is derived from an EMBL/GenBank/DDBJ whole genome shotgun (WGS) entry which is preliminary data.</text>
</comment>
<keyword evidence="4" id="KW-1185">Reference proteome</keyword>
<feature type="coiled-coil region" evidence="1">
    <location>
        <begin position="237"/>
        <end position="268"/>
    </location>
</feature>
<feature type="coiled-coil region" evidence="1">
    <location>
        <begin position="325"/>
        <end position="440"/>
    </location>
</feature>
<proteinExistence type="predicted"/>
<feature type="region of interest" description="Disordered" evidence="2">
    <location>
        <begin position="1"/>
        <end position="120"/>
    </location>
</feature>
<feature type="coiled-coil region" evidence="1">
    <location>
        <begin position="468"/>
        <end position="517"/>
    </location>
</feature>
<accession>A0A8H6TWK4</accession>
<dbReference type="Proteomes" id="UP000620124">
    <property type="component" value="Unassembled WGS sequence"/>
</dbReference>
<name>A0A8H6TWK4_9AGAR</name>
<gene>
    <name evidence="3" type="ORF">MVEN_02593300</name>
</gene>